<accession>A0A3D6BW76</accession>
<evidence type="ECO:0000313" key="1">
    <source>
        <dbReference type="EMBL" id="HCY83472.1"/>
    </source>
</evidence>
<comment type="caution">
    <text evidence="1">The sequence shown here is derived from an EMBL/GenBank/DDBJ whole genome shotgun (WGS) entry which is preliminary data.</text>
</comment>
<gene>
    <name evidence="1" type="ORF">DHV22_18730</name>
</gene>
<sequence>MKTETSTFTNEIQEILGKCNVKTINRDNTVIQAKANISSFVTMTQFELLTEVANNYGLMYAVKRSGAGLLIEFKTDL</sequence>
<proteinExistence type="predicted"/>
<protein>
    <submittedName>
        <fullName evidence="1">Uncharacterized protein</fullName>
    </submittedName>
</protein>
<evidence type="ECO:0000313" key="2">
    <source>
        <dbReference type="Proteomes" id="UP000263268"/>
    </source>
</evidence>
<dbReference type="EMBL" id="DPRK01000298">
    <property type="protein sequence ID" value="HCY83472.1"/>
    <property type="molecule type" value="Genomic_DNA"/>
</dbReference>
<name>A0A3D6BW76_9FLAO</name>
<reference evidence="1 2" key="1">
    <citation type="journal article" date="2018" name="Nat. Biotechnol.">
        <title>A standardized bacterial taxonomy based on genome phylogeny substantially revises the tree of life.</title>
        <authorList>
            <person name="Parks D.H."/>
            <person name="Chuvochina M."/>
            <person name="Waite D.W."/>
            <person name="Rinke C."/>
            <person name="Skarshewski A."/>
            <person name="Chaumeil P.A."/>
            <person name="Hugenholtz P."/>
        </authorList>
    </citation>
    <scope>NUCLEOTIDE SEQUENCE [LARGE SCALE GENOMIC DNA]</scope>
    <source>
        <strain evidence="1">UBA10227</strain>
    </source>
</reference>
<organism evidence="1 2">
    <name type="scientific">Xanthomarina gelatinilytica</name>
    <dbReference type="NCBI Taxonomy" id="1137281"/>
    <lineage>
        <taxon>Bacteria</taxon>
        <taxon>Pseudomonadati</taxon>
        <taxon>Bacteroidota</taxon>
        <taxon>Flavobacteriia</taxon>
        <taxon>Flavobacteriales</taxon>
        <taxon>Flavobacteriaceae</taxon>
        <taxon>Xanthomarina</taxon>
    </lineage>
</organism>
<dbReference type="AlphaFoldDB" id="A0A3D6BW76"/>
<dbReference type="Proteomes" id="UP000263268">
    <property type="component" value="Unassembled WGS sequence"/>
</dbReference>